<accession>A0A8H3DD23</accession>
<keyword evidence="1" id="KW-0472">Membrane</keyword>
<gene>
    <name evidence="2" type="ORF">RDB_LOCUS123100</name>
</gene>
<name>A0A8H3DD23_9AGAM</name>
<feature type="transmembrane region" description="Helical" evidence="1">
    <location>
        <begin position="381"/>
        <end position="402"/>
    </location>
</feature>
<keyword evidence="1" id="KW-0812">Transmembrane</keyword>
<proteinExistence type="predicted"/>
<dbReference type="Proteomes" id="UP000663850">
    <property type="component" value="Unassembled WGS sequence"/>
</dbReference>
<feature type="transmembrane region" description="Helical" evidence="1">
    <location>
        <begin position="308"/>
        <end position="325"/>
    </location>
</feature>
<evidence type="ECO:0000313" key="3">
    <source>
        <dbReference type="Proteomes" id="UP000663850"/>
    </source>
</evidence>
<evidence type="ECO:0000256" key="1">
    <source>
        <dbReference type="SAM" id="Phobius"/>
    </source>
</evidence>
<comment type="caution">
    <text evidence="2">The sequence shown here is derived from an EMBL/GenBank/DDBJ whole genome shotgun (WGS) entry which is preliminary data.</text>
</comment>
<keyword evidence="1" id="KW-1133">Transmembrane helix</keyword>
<reference evidence="2" key="1">
    <citation type="submission" date="2021-01" db="EMBL/GenBank/DDBJ databases">
        <authorList>
            <person name="Kaushik A."/>
        </authorList>
    </citation>
    <scope>NUCLEOTIDE SEQUENCE</scope>
    <source>
        <strain evidence="2">Type strain: AG8-Rh-89/</strain>
    </source>
</reference>
<organism evidence="2 3">
    <name type="scientific">Rhizoctonia solani</name>
    <dbReference type="NCBI Taxonomy" id="456999"/>
    <lineage>
        <taxon>Eukaryota</taxon>
        <taxon>Fungi</taxon>
        <taxon>Dikarya</taxon>
        <taxon>Basidiomycota</taxon>
        <taxon>Agaricomycotina</taxon>
        <taxon>Agaricomycetes</taxon>
        <taxon>Cantharellales</taxon>
        <taxon>Ceratobasidiaceae</taxon>
        <taxon>Rhizoctonia</taxon>
    </lineage>
</organism>
<dbReference type="AlphaFoldDB" id="A0A8H3DD23"/>
<sequence length="427" mass="47936">MAFDNSGLHALLAVGHSTRVTVFSQTIPGHEWKKIDEIRETCNDASGLVNGLFFFGNKERKLHKERKLFIGYAAEGWSIWQYKSGGGVDLRRISPTHFSNVCRIGQVRLAPNQDRVSIATLDQSAVIYQMSDNGPILESAEPYPMQVALPENPVLPIAHTSTDLVLGGTSSGDIPIIKSDSAVTPRLRHADGHLLRAVTPHDEATGQYEYVIAGSTGPDGMTVLKGYVRFVGTRKCRLRSQTNLMRTNHQSGFTLPKRKTTSVPSEPFQVALSDVLVMGSDEAHKRTLPKSELEKMAALTRLMKSTRVRVSIGLVFFLIFLVLTSDPPGGESYMPVIEDSGETGVMLTGLPRHHYWMLFGMRHFLRFTWFQVCSWGRWAGLMLWLFVKYVAGYPIGFIEFLLMGLAKWTCERFEIYRRIGNCPRFTY</sequence>
<protein>
    <submittedName>
        <fullName evidence="2">Uncharacterized protein</fullName>
    </submittedName>
</protein>
<dbReference type="EMBL" id="CAJMWZ010006614">
    <property type="protein sequence ID" value="CAE6525213.1"/>
    <property type="molecule type" value="Genomic_DNA"/>
</dbReference>
<evidence type="ECO:0000313" key="2">
    <source>
        <dbReference type="EMBL" id="CAE6525213.1"/>
    </source>
</evidence>